<feature type="region of interest" description="Disordered" evidence="10">
    <location>
        <begin position="349"/>
        <end position="397"/>
    </location>
</feature>
<dbReference type="PANTHER" id="PTHR14738:SF29">
    <property type="entry name" value="ZINC FINGER CCCH DOMAIN-CONTAINING PROTEIN 14"/>
    <property type="match status" value="1"/>
</dbReference>
<organism evidence="12 13">
    <name type="scientific">Geodia barretti</name>
    <name type="common">Barrett's horny sponge</name>
    <dbReference type="NCBI Taxonomy" id="519541"/>
    <lineage>
        <taxon>Eukaryota</taxon>
        <taxon>Metazoa</taxon>
        <taxon>Porifera</taxon>
        <taxon>Demospongiae</taxon>
        <taxon>Heteroscleromorpha</taxon>
        <taxon>Tetractinellida</taxon>
        <taxon>Astrophorina</taxon>
        <taxon>Geodiidae</taxon>
        <taxon>Geodia</taxon>
    </lineage>
</organism>
<feature type="compositionally biased region" description="Basic and acidic residues" evidence="10">
    <location>
        <begin position="230"/>
        <end position="240"/>
    </location>
</feature>
<feature type="compositionally biased region" description="Basic and acidic residues" evidence="10">
    <location>
        <begin position="119"/>
        <end position="128"/>
    </location>
</feature>
<comment type="similarity">
    <text evidence="2">Belongs to the ZC3H14 family.</text>
</comment>
<evidence type="ECO:0000256" key="5">
    <source>
        <dbReference type="ARBA" id="ARBA00022737"/>
    </source>
</evidence>
<feature type="non-terminal residue" evidence="12">
    <location>
        <position position="1"/>
    </location>
</feature>
<feature type="domain" description="C3H1-type" evidence="11">
    <location>
        <begin position="396"/>
        <end position="421"/>
    </location>
</feature>
<feature type="compositionally biased region" description="Basic and acidic residues" evidence="10">
    <location>
        <begin position="173"/>
        <end position="212"/>
    </location>
</feature>
<feature type="region of interest" description="Disordered" evidence="10">
    <location>
        <begin position="230"/>
        <end position="281"/>
    </location>
</feature>
<feature type="compositionally biased region" description="Basic and acidic residues" evidence="10">
    <location>
        <begin position="18"/>
        <end position="40"/>
    </location>
</feature>
<evidence type="ECO:0000256" key="7">
    <source>
        <dbReference type="ARBA" id="ARBA00022833"/>
    </source>
</evidence>
<feature type="compositionally biased region" description="Acidic residues" evidence="10">
    <location>
        <begin position="107"/>
        <end position="118"/>
    </location>
</feature>
<evidence type="ECO:0000256" key="10">
    <source>
        <dbReference type="SAM" id="MobiDB-lite"/>
    </source>
</evidence>
<feature type="compositionally biased region" description="Basic and acidic residues" evidence="10">
    <location>
        <begin position="263"/>
        <end position="281"/>
    </location>
</feature>
<comment type="caution">
    <text evidence="12">The sequence shown here is derived from an EMBL/GenBank/DDBJ whole genome shotgun (WGS) entry which is preliminary data.</text>
</comment>
<dbReference type="PROSITE" id="PS50103">
    <property type="entry name" value="ZF_C3H1"/>
    <property type="match status" value="1"/>
</dbReference>
<evidence type="ECO:0000256" key="3">
    <source>
        <dbReference type="ARBA" id="ARBA00015071"/>
    </source>
</evidence>
<evidence type="ECO:0000313" key="13">
    <source>
        <dbReference type="Proteomes" id="UP001174909"/>
    </source>
</evidence>
<evidence type="ECO:0000256" key="1">
    <source>
        <dbReference type="ARBA" id="ARBA00004123"/>
    </source>
</evidence>
<feature type="region of interest" description="Disordered" evidence="10">
    <location>
        <begin position="160"/>
        <end position="212"/>
    </location>
</feature>
<evidence type="ECO:0000256" key="6">
    <source>
        <dbReference type="ARBA" id="ARBA00022771"/>
    </source>
</evidence>
<comment type="subcellular location">
    <subcellularLocation>
        <location evidence="1">Nucleus</location>
    </subcellularLocation>
</comment>
<dbReference type="GO" id="GO:0008270">
    <property type="term" value="F:zinc ion binding"/>
    <property type="evidence" value="ECO:0007669"/>
    <property type="project" value="UniProtKB-KW"/>
</dbReference>
<evidence type="ECO:0000259" key="11">
    <source>
        <dbReference type="PROSITE" id="PS50103"/>
    </source>
</evidence>
<evidence type="ECO:0000256" key="8">
    <source>
        <dbReference type="ARBA" id="ARBA00023242"/>
    </source>
</evidence>
<evidence type="ECO:0000256" key="9">
    <source>
        <dbReference type="PROSITE-ProRule" id="PRU00723"/>
    </source>
</evidence>
<dbReference type="EMBL" id="CASHTH010001039">
    <property type="protein sequence ID" value="CAI8010505.1"/>
    <property type="molecule type" value="Genomic_DNA"/>
</dbReference>
<reference evidence="12" key="1">
    <citation type="submission" date="2023-03" db="EMBL/GenBank/DDBJ databases">
        <authorList>
            <person name="Steffen K."/>
            <person name="Cardenas P."/>
        </authorList>
    </citation>
    <scope>NUCLEOTIDE SEQUENCE</scope>
</reference>
<proteinExistence type="inferred from homology"/>
<name>A0AA35RFG2_GEOBA</name>
<dbReference type="Pfam" id="PF14608">
    <property type="entry name" value="zf-CCCH_2"/>
    <property type="match status" value="3"/>
</dbReference>
<dbReference type="GO" id="GO:0008143">
    <property type="term" value="F:poly(A) binding"/>
    <property type="evidence" value="ECO:0007669"/>
    <property type="project" value="InterPro"/>
</dbReference>
<keyword evidence="5" id="KW-0677">Repeat</keyword>
<gene>
    <name evidence="12" type="ORF">GBAR_LOCUS6932</name>
</gene>
<feature type="region of interest" description="Disordered" evidence="10">
    <location>
        <begin position="499"/>
        <end position="536"/>
    </location>
</feature>
<dbReference type="Gene3D" id="4.10.1000.30">
    <property type="match status" value="1"/>
</dbReference>
<dbReference type="InterPro" id="IPR000571">
    <property type="entry name" value="Znf_CCCH"/>
</dbReference>
<sequence>PSKHRGGGVSEGKSARKGSGEVKVARATEGEREEREEGKERKKRGRGTVEGGGKVEEDIDESIVKPTRPIKLSKSDDLRVLIARKKGERSAPPTYLSGRRYSHSGSEGEEGEEEEEEFERGRGREGGRRGGLSSVVKIPERTHLSIEGGSRLLARAIKGLAAPPLKQFRRHDHSRERGRRGGREEREREGRGRRELAGTRDRKQKTRETHVEVVSRVKRAVVEEEEEIREIGEEIEGRGEMEEEGGGGEANVKEDDAILPLKVEGEPSEKIEERAVSDETTRKVELAVITALRKVLPGQKELTDLRQLINQQRESKTSTDTHSATKKQQETVSDSLSCRTHFVVTMDGLDEGYNVEREGEEREGEEEEEQKEERGSSQKTQGAVEAGEAPVRGGGSGMPERCRFWPNCKKADSCPFHHPSAKCRMFPNCKYGNKCLFIHPQCKFDSRCTRSDCPYLHTAPRHVLPRAASATAPPFAPPAFPPAMMKFPAPVKSMWSPRTKFPSKSALTWTPASKTSPTSHTSQRKFAVPEEDTTSI</sequence>
<dbReference type="PANTHER" id="PTHR14738">
    <property type="entry name" value="ZINC FINGER CCCH DOMAIN-CONTAINING PROTEIN 14"/>
    <property type="match status" value="1"/>
</dbReference>
<dbReference type="AlphaFoldDB" id="A0AA35RFG2"/>
<protein>
    <recommendedName>
        <fullName evidence="3">Zinc finger CCCH domain-containing protein 14</fullName>
    </recommendedName>
</protein>
<feature type="compositionally biased region" description="Acidic residues" evidence="10">
    <location>
        <begin position="361"/>
        <end position="370"/>
    </location>
</feature>
<dbReference type="GO" id="GO:0005634">
    <property type="term" value="C:nucleus"/>
    <property type="evidence" value="ECO:0007669"/>
    <property type="project" value="UniProtKB-SubCell"/>
</dbReference>
<feature type="zinc finger region" description="C3H1-type" evidence="9">
    <location>
        <begin position="396"/>
        <end position="421"/>
    </location>
</feature>
<keyword evidence="6 9" id="KW-0863">Zinc-finger</keyword>
<evidence type="ECO:0000256" key="4">
    <source>
        <dbReference type="ARBA" id="ARBA00022723"/>
    </source>
</evidence>
<evidence type="ECO:0000256" key="2">
    <source>
        <dbReference type="ARBA" id="ARBA00008423"/>
    </source>
</evidence>
<dbReference type="Proteomes" id="UP001174909">
    <property type="component" value="Unassembled WGS sequence"/>
</dbReference>
<evidence type="ECO:0000313" key="12">
    <source>
        <dbReference type="EMBL" id="CAI8010505.1"/>
    </source>
</evidence>
<feature type="region of interest" description="Disordered" evidence="10">
    <location>
        <begin position="1"/>
        <end position="137"/>
    </location>
</feature>
<keyword evidence="4 9" id="KW-0479">Metal-binding</keyword>
<dbReference type="GO" id="GO:0043488">
    <property type="term" value="P:regulation of mRNA stability"/>
    <property type="evidence" value="ECO:0007669"/>
    <property type="project" value="InterPro"/>
</dbReference>
<feature type="compositionally biased region" description="Polar residues" evidence="10">
    <location>
        <begin position="505"/>
        <end position="521"/>
    </location>
</feature>
<keyword evidence="13" id="KW-1185">Reference proteome</keyword>
<dbReference type="InterPro" id="IPR040366">
    <property type="entry name" value="Nab2/ZC3H14"/>
</dbReference>
<keyword evidence="7 9" id="KW-0862">Zinc</keyword>
<accession>A0AA35RFG2</accession>
<keyword evidence="8" id="KW-0539">Nucleus</keyword>
<feature type="region of interest" description="Disordered" evidence="10">
    <location>
        <begin position="311"/>
        <end position="336"/>
    </location>
</feature>
<dbReference type="GO" id="GO:0005737">
    <property type="term" value="C:cytoplasm"/>
    <property type="evidence" value="ECO:0007669"/>
    <property type="project" value="TreeGrafter"/>
</dbReference>